<organism evidence="2 3">
    <name type="scientific">Pseudooceanicola atlanticus</name>
    <dbReference type="NCBI Taxonomy" id="1461694"/>
    <lineage>
        <taxon>Bacteria</taxon>
        <taxon>Pseudomonadati</taxon>
        <taxon>Pseudomonadota</taxon>
        <taxon>Alphaproteobacteria</taxon>
        <taxon>Rhodobacterales</taxon>
        <taxon>Paracoccaceae</taxon>
        <taxon>Pseudooceanicola</taxon>
    </lineage>
</organism>
<proteinExistence type="predicted"/>
<sequence length="115" mass="11720">MGDLFVPLLLSVASFAAGFYAKNRGSRWLLLILGGATAVGLILIMGAEAMAVAADCTGPSVREMTCPSPSVDTSAALAIGKFGSLASLPGLIAGPVAVPIAALAEYWTRRNARRG</sequence>
<dbReference type="eggNOG" id="ENOG50319GC">
    <property type="taxonomic scope" value="Bacteria"/>
</dbReference>
<dbReference type="Proteomes" id="UP000030004">
    <property type="component" value="Unassembled WGS sequence"/>
</dbReference>
<dbReference type="AlphaFoldDB" id="A0A0A0ECT5"/>
<dbReference type="STRING" id="1461694.ATO9_08600"/>
<accession>A0A0A0ECT5</accession>
<dbReference type="OrthoDB" id="9921723at2"/>
<dbReference type="RefSeq" id="WP_043747535.1">
    <property type="nucleotide sequence ID" value="NZ_AQQX01000003.1"/>
</dbReference>
<evidence type="ECO:0000256" key="1">
    <source>
        <dbReference type="SAM" id="Phobius"/>
    </source>
</evidence>
<comment type="caution">
    <text evidence="2">The sequence shown here is derived from an EMBL/GenBank/DDBJ whole genome shotgun (WGS) entry which is preliminary data.</text>
</comment>
<keyword evidence="1" id="KW-0472">Membrane</keyword>
<keyword evidence="1" id="KW-1133">Transmembrane helix</keyword>
<keyword evidence="1" id="KW-0812">Transmembrane</keyword>
<feature type="transmembrane region" description="Helical" evidence="1">
    <location>
        <begin position="28"/>
        <end position="54"/>
    </location>
</feature>
<dbReference type="EMBL" id="AQQX01000003">
    <property type="protein sequence ID" value="KGM48766.1"/>
    <property type="molecule type" value="Genomic_DNA"/>
</dbReference>
<keyword evidence="3" id="KW-1185">Reference proteome</keyword>
<gene>
    <name evidence="2" type="ORF">ATO9_08600</name>
</gene>
<protein>
    <submittedName>
        <fullName evidence="2">Uncharacterized protein</fullName>
    </submittedName>
</protein>
<name>A0A0A0ECT5_9RHOB</name>
<evidence type="ECO:0000313" key="3">
    <source>
        <dbReference type="Proteomes" id="UP000030004"/>
    </source>
</evidence>
<reference evidence="2 3" key="1">
    <citation type="journal article" date="2015" name="Antonie Van Leeuwenhoek">
        <title>Pseudooceanicola atlanticus gen. nov. sp. nov., isolated from surface seawater of the Atlantic Ocean and reclassification of Oceanicola batsensis, Oceanicola marinus, Oceanicola nitratireducens, Oceanicola nanhaiensis, Oceanicola antarcticus and Oceanicola flagellatus, as Pseudooceanicola batsensis comb. nov., Pseudooceanicola marinus comb. nov., Pseudooceanicola nitratireducens comb. nov., Pseudooceanicola nanhaiensis comb. nov., Pseudooceanicola antarcticus comb. nov., and Pseudooceanicola flagellatus comb. nov.</title>
        <authorList>
            <person name="Lai Q."/>
            <person name="Li G."/>
            <person name="Liu X."/>
            <person name="Du Y."/>
            <person name="Sun F."/>
            <person name="Shao Z."/>
        </authorList>
    </citation>
    <scope>NUCLEOTIDE SEQUENCE [LARGE SCALE GENOMIC DNA]</scope>
    <source>
        <strain evidence="2 3">22II-s11g</strain>
    </source>
</reference>
<evidence type="ECO:0000313" key="2">
    <source>
        <dbReference type="EMBL" id="KGM48766.1"/>
    </source>
</evidence>